<evidence type="ECO:0000256" key="3">
    <source>
        <dbReference type="ARBA" id="ARBA00036882"/>
    </source>
</evidence>
<sequence>MEAIGALAPLDPLEARIPESLAGDRIDKVLARLFPDYSRSRLQAWLEAGLVHVDGRRAKPRESALAFAKVVVTPQHTPETLAFSPEAVPLEVVYEDAHMLVINKPAGLVVHPGAGNWQGTVLNGLLHRYGAQAAALPRAGIVHRLDKETSGLMVVARTLVAQTDLIRQLQARTVKRRYVCLVWGVPKEGGTIDAPIGRDPRDRLRMAVVHGNAGKAARTHYRVVGEGELDGRRVAALWCDLETGRTHQIRVHCKHIGHPLVGDTLYGKVPRIAVRAQSTGRAGVSAASDSSDVSTVAAAMRPGRQALHAWSLGLRHPDSGETLRWEALPPEDMAGLAAHAEIDLLPEEARLDQDADDTWDDAEWEADDLDDDPEWDADDEGDGPVASVGKRR</sequence>
<keyword evidence="2 6" id="KW-0413">Isomerase</keyword>
<dbReference type="Proteomes" id="UP000033618">
    <property type="component" value="Unassembled WGS sequence"/>
</dbReference>
<organism evidence="10 11">
    <name type="scientific">Robbsia andropogonis</name>
    <dbReference type="NCBI Taxonomy" id="28092"/>
    <lineage>
        <taxon>Bacteria</taxon>
        <taxon>Pseudomonadati</taxon>
        <taxon>Pseudomonadota</taxon>
        <taxon>Betaproteobacteria</taxon>
        <taxon>Burkholderiales</taxon>
        <taxon>Burkholderiaceae</taxon>
        <taxon>Robbsia</taxon>
    </lineage>
</organism>
<dbReference type="SUPFAM" id="SSF55174">
    <property type="entry name" value="Alpha-L RNA-binding motif"/>
    <property type="match status" value="1"/>
</dbReference>
<feature type="region of interest" description="Disordered" evidence="7">
    <location>
        <begin position="347"/>
        <end position="392"/>
    </location>
</feature>
<dbReference type="PANTHER" id="PTHR21600">
    <property type="entry name" value="MITOCHONDRIAL RNA PSEUDOURIDINE SYNTHASE"/>
    <property type="match status" value="1"/>
</dbReference>
<dbReference type="NCBIfam" id="TIGR00005">
    <property type="entry name" value="rluA_subfam"/>
    <property type="match status" value="1"/>
</dbReference>
<evidence type="ECO:0000259" key="8">
    <source>
        <dbReference type="Pfam" id="PF00849"/>
    </source>
</evidence>
<protein>
    <recommendedName>
        <fullName evidence="6">Pseudouridine synthase</fullName>
        <ecNumber evidence="6">5.4.99.-</ecNumber>
    </recommendedName>
</protein>
<evidence type="ECO:0000256" key="4">
    <source>
        <dbReference type="PIRSR" id="PIRSR606225-1"/>
    </source>
</evidence>
<gene>
    <name evidence="10" type="ORF">WM40_22385</name>
</gene>
<comment type="catalytic activity">
    <reaction evidence="6">
        <text>a uridine in RNA = a pseudouridine in RNA</text>
        <dbReference type="Rhea" id="RHEA:48348"/>
        <dbReference type="Rhea" id="RHEA-COMP:12068"/>
        <dbReference type="Rhea" id="RHEA-COMP:12069"/>
        <dbReference type="ChEBI" id="CHEBI:65314"/>
        <dbReference type="ChEBI" id="CHEBI:65315"/>
    </reaction>
</comment>
<dbReference type="CDD" id="cd00165">
    <property type="entry name" value="S4"/>
    <property type="match status" value="1"/>
</dbReference>
<keyword evidence="5" id="KW-0694">RNA-binding</keyword>
<dbReference type="PROSITE" id="PS50889">
    <property type="entry name" value="S4"/>
    <property type="match status" value="1"/>
</dbReference>
<comment type="similarity">
    <text evidence="1 6">Belongs to the pseudouridine synthase RluA family.</text>
</comment>
<dbReference type="InterPro" id="IPR020103">
    <property type="entry name" value="PsdUridine_synth_cat_dom_sf"/>
</dbReference>
<dbReference type="CDD" id="cd02869">
    <property type="entry name" value="PseudoU_synth_RluA_like"/>
    <property type="match status" value="1"/>
</dbReference>
<feature type="domain" description="RNA-binding S4" evidence="9">
    <location>
        <begin position="25"/>
        <end position="60"/>
    </location>
</feature>
<dbReference type="SUPFAM" id="SSF55120">
    <property type="entry name" value="Pseudouridine synthase"/>
    <property type="match status" value="1"/>
</dbReference>
<reference evidence="10 11" key="1">
    <citation type="submission" date="2015-03" db="EMBL/GenBank/DDBJ databases">
        <title>Draft Genome Sequence of Burkholderia andropogonis type strain ICMP2807, isolated from Sorghum bicolor.</title>
        <authorList>
            <person name="Lopes-Santos L."/>
            <person name="Castro D.B."/>
            <person name="Ottoboni L.M."/>
            <person name="Park D."/>
            <person name="Weirc B.S."/>
            <person name="Destefano S.A."/>
        </authorList>
    </citation>
    <scope>NUCLEOTIDE SEQUENCE [LARGE SCALE GENOMIC DNA]</scope>
    <source>
        <strain evidence="10 11">ICMP2807</strain>
    </source>
</reference>
<dbReference type="AlphaFoldDB" id="A0A0F5JWF6"/>
<dbReference type="EMBL" id="LAQU01000038">
    <property type="protein sequence ID" value="KKB61577.1"/>
    <property type="molecule type" value="Genomic_DNA"/>
</dbReference>
<evidence type="ECO:0000313" key="10">
    <source>
        <dbReference type="EMBL" id="KKB61577.1"/>
    </source>
</evidence>
<dbReference type="OrthoDB" id="9785808at2"/>
<dbReference type="PATRIC" id="fig|28092.6.peg.5261"/>
<feature type="domain" description="Pseudouridine synthase RsuA/RluA-like" evidence="8">
    <location>
        <begin position="98"/>
        <end position="255"/>
    </location>
</feature>
<proteinExistence type="inferred from homology"/>
<dbReference type="InterPro" id="IPR002942">
    <property type="entry name" value="S4_RNA-bd"/>
</dbReference>
<dbReference type="EC" id="5.4.99.-" evidence="6"/>
<keyword evidence="11" id="KW-1185">Reference proteome</keyword>
<evidence type="ECO:0000256" key="2">
    <source>
        <dbReference type="ARBA" id="ARBA00023235"/>
    </source>
</evidence>
<dbReference type="Pfam" id="PF01479">
    <property type="entry name" value="S4"/>
    <property type="match status" value="1"/>
</dbReference>
<comment type="catalytic activity">
    <reaction evidence="3">
        <text>uridine(1911/1915/1917) in 23S rRNA = pseudouridine(1911/1915/1917) in 23S rRNA</text>
        <dbReference type="Rhea" id="RHEA:42524"/>
        <dbReference type="Rhea" id="RHEA-COMP:10097"/>
        <dbReference type="Rhea" id="RHEA-COMP:10098"/>
        <dbReference type="ChEBI" id="CHEBI:65314"/>
        <dbReference type="ChEBI" id="CHEBI:65315"/>
        <dbReference type="EC" id="5.4.99.23"/>
    </reaction>
</comment>
<evidence type="ECO:0000259" key="9">
    <source>
        <dbReference type="Pfam" id="PF01479"/>
    </source>
</evidence>
<feature type="compositionally biased region" description="Acidic residues" evidence="7">
    <location>
        <begin position="354"/>
        <end position="382"/>
    </location>
</feature>
<comment type="function">
    <text evidence="6">Responsible for synthesis of pseudouridine from uracil.</text>
</comment>
<dbReference type="Gene3D" id="3.30.2350.10">
    <property type="entry name" value="Pseudouridine synthase"/>
    <property type="match status" value="1"/>
</dbReference>
<dbReference type="InterPro" id="IPR006145">
    <property type="entry name" value="PsdUridine_synth_RsuA/RluA"/>
</dbReference>
<dbReference type="InterPro" id="IPR050188">
    <property type="entry name" value="RluA_PseudoU_synthase"/>
</dbReference>
<feature type="active site" evidence="4">
    <location>
        <position position="146"/>
    </location>
</feature>
<name>A0A0F5JWF6_9BURK</name>
<evidence type="ECO:0000256" key="6">
    <source>
        <dbReference type="RuleBase" id="RU362028"/>
    </source>
</evidence>
<evidence type="ECO:0000256" key="5">
    <source>
        <dbReference type="PROSITE-ProRule" id="PRU00182"/>
    </source>
</evidence>
<dbReference type="STRING" id="28092.WM40_22385"/>
<dbReference type="Pfam" id="PF00849">
    <property type="entry name" value="PseudoU_synth_2"/>
    <property type="match status" value="1"/>
</dbReference>
<dbReference type="Gene3D" id="3.10.290.10">
    <property type="entry name" value="RNA-binding S4 domain"/>
    <property type="match status" value="1"/>
</dbReference>
<accession>A0A0F5JWF6</accession>
<dbReference type="InterPro" id="IPR006225">
    <property type="entry name" value="PsdUridine_synth_RluC/D"/>
</dbReference>
<dbReference type="PROSITE" id="PS01129">
    <property type="entry name" value="PSI_RLU"/>
    <property type="match status" value="1"/>
</dbReference>
<dbReference type="GO" id="GO:0000455">
    <property type="term" value="P:enzyme-directed rRNA pseudouridine synthesis"/>
    <property type="evidence" value="ECO:0007669"/>
    <property type="project" value="TreeGrafter"/>
</dbReference>
<dbReference type="GO" id="GO:0003723">
    <property type="term" value="F:RNA binding"/>
    <property type="evidence" value="ECO:0007669"/>
    <property type="project" value="UniProtKB-KW"/>
</dbReference>
<comment type="caution">
    <text evidence="10">The sequence shown here is derived from an EMBL/GenBank/DDBJ whole genome shotgun (WGS) entry which is preliminary data.</text>
</comment>
<dbReference type="GO" id="GO:0160140">
    <property type="term" value="F:23S rRNA pseudouridine(1911/1915/1917) synthase activity"/>
    <property type="evidence" value="ECO:0007669"/>
    <property type="project" value="UniProtKB-EC"/>
</dbReference>
<dbReference type="InterPro" id="IPR006224">
    <property type="entry name" value="PsdUridine_synth_RluA-like_CS"/>
</dbReference>
<evidence type="ECO:0000256" key="7">
    <source>
        <dbReference type="SAM" id="MobiDB-lite"/>
    </source>
</evidence>
<evidence type="ECO:0000313" key="11">
    <source>
        <dbReference type="Proteomes" id="UP000033618"/>
    </source>
</evidence>
<dbReference type="PANTHER" id="PTHR21600:SF44">
    <property type="entry name" value="RIBOSOMAL LARGE SUBUNIT PSEUDOURIDINE SYNTHASE D"/>
    <property type="match status" value="1"/>
</dbReference>
<dbReference type="InterPro" id="IPR036986">
    <property type="entry name" value="S4_RNA-bd_sf"/>
</dbReference>
<evidence type="ECO:0000256" key="1">
    <source>
        <dbReference type="ARBA" id="ARBA00010876"/>
    </source>
</evidence>